<dbReference type="AlphaFoldDB" id="A0A3P6FU14"/>
<reference evidence="1" key="1">
    <citation type="submission" date="2018-11" db="EMBL/GenBank/DDBJ databases">
        <authorList>
            <consortium name="Genoscope - CEA"/>
            <person name="William W."/>
        </authorList>
    </citation>
    <scope>NUCLEOTIDE SEQUENCE</scope>
</reference>
<protein>
    <submittedName>
        <fullName evidence="1">Uncharacterized protein</fullName>
    </submittedName>
</protein>
<gene>
    <name evidence="1" type="ORF">BOLC1T03753H</name>
</gene>
<proteinExistence type="predicted"/>
<name>A0A3P6FU14_BRAOL</name>
<evidence type="ECO:0000313" key="1">
    <source>
        <dbReference type="EMBL" id="VDD51364.1"/>
    </source>
</evidence>
<dbReference type="EMBL" id="LR031878">
    <property type="protein sequence ID" value="VDD51364.1"/>
    <property type="molecule type" value="Genomic_DNA"/>
</dbReference>
<sequence length="35" mass="3758">MRIALTVAKPNTGVLLSLVALLREVRNTVIAIVDP</sequence>
<organism evidence="1">
    <name type="scientific">Brassica oleracea</name>
    <name type="common">Wild cabbage</name>
    <dbReference type="NCBI Taxonomy" id="3712"/>
    <lineage>
        <taxon>Eukaryota</taxon>
        <taxon>Viridiplantae</taxon>
        <taxon>Streptophyta</taxon>
        <taxon>Embryophyta</taxon>
        <taxon>Tracheophyta</taxon>
        <taxon>Spermatophyta</taxon>
        <taxon>Magnoliopsida</taxon>
        <taxon>eudicotyledons</taxon>
        <taxon>Gunneridae</taxon>
        <taxon>Pentapetalae</taxon>
        <taxon>rosids</taxon>
        <taxon>malvids</taxon>
        <taxon>Brassicales</taxon>
        <taxon>Brassicaceae</taxon>
        <taxon>Brassiceae</taxon>
        <taxon>Brassica</taxon>
    </lineage>
</organism>
<accession>A0A3P6FU14</accession>